<comment type="similarity">
    <text evidence="1">Belongs to the bacterial ribosomal protein bL33 family.</text>
</comment>
<reference evidence="4 5" key="1">
    <citation type="journal article" date="2017" name="Nat. Ecol. Evol.">
        <title>Scallop genome provides insights into evolution of bilaterian karyotype and development.</title>
        <authorList>
            <person name="Wang S."/>
            <person name="Zhang J."/>
            <person name="Jiao W."/>
            <person name="Li J."/>
            <person name="Xun X."/>
            <person name="Sun Y."/>
            <person name="Guo X."/>
            <person name="Huan P."/>
            <person name="Dong B."/>
            <person name="Zhang L."/>
            <person name="Hu X."/>
            <person name="Sun X."/>
            <person name="Wang J."/>
            <person name="Zhao C."/>
            <person name="Wang Y."/>
            <person name="Wang D."/>
            <person name="Huang X."/>
            <person name="Wang R."/>
            <person name="Lv J."/>
            <person name="Li Y."/>
            <person name="Zhang Z."/>
            <person name="Liu B."/>
            <person name="Lu W."/>
            <person name="Hui Y."/>
            <person name="Liang J."/>
            <person name="Zhou Z."/>
            <person name="Hou R."/>
            <person name="Li X."/>
            <person name="Liu Y."/>
            <person name="Li H."/>
            <person name="Ning X."/>
            <person name="Lin Y."/>
            <person name="Zhao L."/>
            <person name="Xing Q."/>
            <person name="Dou J."/>
            <person name="Li Y."/>
            <person name="Mao J."/>
            <person name="Guo H."/>
            <person name="Dou H."/>
            <person name="Li T."/>
            <person name="Mu C."/>
            <person name="Jiang W."/>
            <person name="Fu Q."/>
            <person name="Fu X."/>
            <person name="Miao Y."/>
            <person name="Liu J."/>
            <person name="Yu Q."/>
            <person name="Li R."/>
            <person name="Liao H."/>
            <person name="Li X."/>
            <person name="Kong Y."/>
            <person name="Jiang Z."/>
            <person name="Chourrout D."/>
            <person name="Li R."/>
            <person name="Bao Z."/>
        </authorList>
    </citation>
    <scope>NUCLEOTIDE SEQUENCE [LARGE SCALE GENOMIC DNA]</scope>
    <source>
        <strain evidence="4 5">PY_sf001</strain>
    </source>
</reference>
<organism evidence="4 5">
    <name type="scientific">Mizuhopecten yessoensis</name>
    <name type="common">Japanese scallop</name>
    <name type="synonym">Patinopecten yessoensis</name>
    <dbReference type="NCBI Taxonomy" id="6573"/>
    <lineage>
        <taxon>Eukaryota</taxon>
        <taxon>Metazoa</taxon>
        <taxon>Spiralia</taxon>
        <taxon>Lophotrochozoa</taxon>
        <taxon>Mollusca</taxon>
        <taxon>Bivalvia</taxon>
        <taxon>Autobranchia</taxon>
        <taxon>Pteriomorphia</taxon>
        <taxon>Pectinida</taxon>
        <taxon>Pectinoidea</taxon>
        <taxon>Pectinidae</taxon>
        <taxon>Mizuhopecten</taxon>
    </lineage>
</organism>
<keyword evidence="5" id="KW-1185">Reference proteome</keyword>
<evidence type="ECO:0000256" key="3">
    <source>
        <dbReference type="ARBA" id="ARBA00023274"/>
    </source>
</evidence>
<dbReference type="EMBL" id="NEDP02004184">
    <property type="protein sequence ID" value="OWF46439.1"/>
    <property type="molecule type" value="Genomic_DNA"/>
</dbReference>
<evidence type="ECO:0000313" key="5">
    <source>
        <dbReference type="Proteomes" id="UP000242188"/>
    </source>
</evidence>
<name>A0A210QCG9_MIZYE</name>
<evidence type="ECO:0000256" key="1">
    <source>
        <dbReference type="ARBA" id="ARBA00007596"/>
    </source>
</evidence>
<evidence type="ECO:0000313" key="4">
    <source>
        <dbReference type="EMBL" id="OWF46439.1"/>
    </source>
</evidence>
<dbReference type="GO" id="GO:1990904">
    <property type="term" value="C:ribonucleoprotein complex"/>
    <property type="evidence" value="ECO:0007669"/>
    <property type="project" value="UniProtKB-KW"/>
</dbReference>
<evidence type="ECO:0000256" key="2">
    <source>
        <dbReference type="ARBA" id="ARBA00022980"/>
    </source>
</evidence>
<accession>A0A210QCG9</accession>
<keyword evidence="2" id="KW-0689">Ribosomal protein</keyword>
<gene>
    <name evidence="4" type="ORF">KP79_PYT09704</name>
</gene>
<keyword evidence="3" id="KW-0687">Ribonucleoprotein</keyword>
<protein>
    <recommendedName>
        <fullName evidence="6">39S ribosomal protein L33, mitochondrial</fullName>
    </recommendedName>
</protein>
<proteinExistence type="inferred from homology"/>
<evidence type="ECO:0008006" key="6">
    <source>
        <dbReference type="Google" id="ProtNLM"/>
    </source>
</evidence>
<dbReference type="GO" id="GO:0005840">
    <property type="term" value="C:ribosome"/>
    <property type="evidence" value="ECO:0007669"/>
    <property type="project" value="UniProtKB-KW"/>
</dbReference>
<dbReference type="Gene3D" id="2.20.28.120">
    <property type="entry name" value="Ribosomal protein L33"/>
    <property type="match status" value="1"/>
</dbReference>
<sequence>MARKRLAKYAVVMLESLAGTGHRRVIIRMKDAQKTEQIMKDPLVGQDVLYKEIKRIRSIKVPRRT</sequence>
<dbReference type="AlphaFoldDB" id="A0A210QCG9"/>
<dbReference type="Proteomes" id="UP000242188">
    <property type="component" value="Unassembled WGS sequence"/>
</dbReference>
<dbReference type="InterPro" id="IPR038584">
    <property type="entry name" value="Ribosomal_bL33_sf"/>
</dbReference>
<comment type="caution">
    <text evidence="4">The sequence shown here is derived from an EMBL/GenBank/DDBJ whole genome shotgun (WGS) entry which is preliminary data.</text>
</comment>